<keyword evidence="1" id="KW-0862">Zinc</keyword>
<dbReference type="RefSeq" id="XP_020082562.1">
    <property type="nucleotide sequence ID" value="XM_020226973.1"/>
</dbReference>
<feature type="region of interest" description="Disordered" evidence="2">
    <location>
        <begin position="144"/>
        <end position="175"/>
    </location>
</feature>
<dbReference type="GO" id="GO:0003676">
    <property type="term" value="F:nucleic acid binding"/>
    <property type="evidence" value="ECO:0007669"/>
    <property type="project" value="InterPro"/>
</dbReference>
<evidence type="ECO:0000259" key="3">
    <source>
        <dbReference type="PROSITE" id="PS50158"/>
    </source>
</evidence>
<keyword evidence="1" id="KW-0479">Metal-binding</keyword>
<dbReference type="GeneID" id="109706175"/>
<accession>A0A6P5EGW2</accession>
<feature type="domain" description="CCHC-type" evidence="3">
    <location>
        <begin position="197"/>
        <end position="213"/>
    </location>
</feature>
<dbReference type="GO" id="GO:0008270">
    <property type="term" value="F:zinc ion binding"/>
    <property type="evidence" value="ECO:0007669"/>
    <property type="project" value="UniProtKB-KW"/>
</dbReference>
<reference evidence="4" key="1">
    <citation type="journal article" date="2015" name="Nat. Genet.">
        <title>The pineapple genome and the evolution of CAM photosynthesis.</title>
        <authorList>
            <person name="Ming R."/>
            <person name="VanBuren R."/>
            <person name="Wai C.M."/>
            <person name="Tang H."/>
            <person name="Schatz M.C."/>
            <person name="Bowers J.E."/>
            <person name="Lyons E."/>
            <person name="Wang M.L."/>
            <person name="Chen J."/>
            <person name="Biggers E."/>
            <person name="Zhang J."/>
            <person name="Huang L."/>
            <person name="Zhang L."/>
            <person name="Miao W."/>
            <person name="Zhang J."/>
            <person name="Ye Z."/>
            <person name="Miao C."/>
            <person name="Lin Z."/>
            <person name="Wang H."/>
            <person name="Zhou H."/>
            <person name="Yim W.C."/>
            <person name="Priest H.D."/>
            <person name="Zheng C."/>
            <person name="Woodhouse M."/>
            <person name="Edger P.P."/>
            <person name="Guyot R."/>
            <person name="Guo H.B."/>
            <person name="Guo H."/>
            <person name="Zheng G."/>
            <person name="Singh R."/>
            <person name="Sharma A."/>
            <person name="Min X."/>
            <person name="Zheng Y."/>
            <person name="Lee H."/>
            <person name="Gurtowski J."/>
            <person name="Sedlazeck F.J."/>
            <person name="Harkess A."/>
            <person name="McKain M.R."/>
            <person name="Liao Z."/>
            <person name="Fang J."/>
            <person name="Liu J."/>
            <person name="Zhang X."/>
            <person name="Zhang Q."/>
            <person name="Hu W."/>
            <person name="Qin Y."/>
            <person name="Wang K."/>
            <person name="Chen L.Y."/>
            <person name="Shirley N."/>
            <person name="Lin Y.R."/>
            <person name="Liu L.Y."/>
            <person name="Hernandez A.G."/>
            <person name="Wright C.L."/>
            <person name="Bulone V."/>
            <person name="Tuskan G.A."/>
            <person name="Heath K."/>
            <person name="Zee F."/>
            <person name="Moore P.H."/>
            <person name="Sunkar R."/>
            <person name="Leebens-Mack J.H."/>
            <person name="Mockler T."/>
            <person name="Bennetzen J.L."/>
            <person name="Freeling M."/>
            <person name="Sankoff D."/>
            <person name="Paterson A.H."/>
            <person name="Zhu X."/>
            <person name="Yang X."/>
            <person name="Smith J.A."/>
            <person name="Cushman J.C."/>
            <person name="Paull R.E."/>
            <person name="Yu Q."/>
        </authorList>
    </citation>
    <scope>NUCLEOTIDE SEQUENCE [LARGE SCALE GENOMIC DNA]</scope>
    <source>
        <strain evidence="4">cv. F153</strain>
    </source>
</reference>
<keyword evidence="4" id="KW-1185">Reference proteome</keyword>
<gene>
    <name evidence="5" type="primary">LOC109706175</name>
</gene>
<dbReference type="Pfam" id="PF00098">
    <property type="entry name" value="zf-CCHC"/>
    <property type="match status" value="1"/>
</dbReference>
<dbReference type="Proteomes" id="UP000515123">
    <property type="component" value="Unplaced"/>
</dbReference>
<name>A0A6P5EGW2_ANACO</name>
<dbReference type="Gene3D" id="4.10.60.10">
    <property type="entry name" value="Zinc finger, CCHC-type"/>
    <property type="match status" value="1"/>
</dbReference>
<keyword evidence="1" id="KW-0863">Zinc-finger</keyword>
<feature type="compositionally biased region" description="Low complexity" evidence="2">
    <location>
        <begin position="158"/>
        <end position="172"/>
    </location>
</feature>
<reference evidence="5" key="2">
    <citation type="submission" date="2025-08" db="UniProtKB">
        <authorList>
            <consortium name="RefSeq"/>
        </authorList>
    </citation>
    <scope>IDENTIFICATION</scope>
    <source>
        <tissue evidence="5">Leaf</tissue>
    </source>
</reference>
<protein>
    <submittedName>
        <fullName evidence="5">Uncharacterized protein LOC109706175</fullName>
    </submittedName>
</protein>
<feature type="non-terminal residue" evidence="5">
    <location>
        <position position="280"/>
    </location>
</feature>
<dbReference type="AlphaFoldDB" id="A0A6P5EGW2"/>
<sequence>MVESWIDSIETLFDHLYTLEKDKVYLATHCLEKAAKVWLKRVKRDWSSDLPPMLWEEFKKTMFANYFPDTMKRKLQERFHCVQDVVRDNRDRADWFLRGLRLGIYRVVQLFKLTTFAEIFDRALWAEHSDAHVREERELLAELKDKGKKHPSGGSGGQSSSKKPPKYPQSQSRGHGAPRCVICGGDHPASRCNQRQRKCFKCGQAGHFIRDCRGGALPAPSIASGPATPAHYGGAPLTAASAGHAMVPRQPEITRSAPNGRVFAAQAEEPVEAEERHVVA</sequence>
<dbReference type="SMART" id="SM00343">
    <property type="entry name" value="ZnF_C2HC"/>
    <property type="match status" value="1"/>
</dbReference>
<proteinExistence type="predicted"/>
<dbReference type="PROSITE" id="PS50158">
    <property type="entry name" value="ZF_CCHC"/>
    <property type="match status" value="1"/>
</dbReference>
<dbReference type="InterPro" id="IPR001878">
    <property type="entry name" value="Znf_CCHC"/>
</dbReference>
<dbReference type="InterPro" id="IPR005162">
    <property type="entry name" value="Retrotrans_gag_dom"/>
</dbReference>
<dbReference type="SUPFAM" id="SSF57756">
    <property type="entry name" value="Retrovirus zinc finger-like domains"/>
    <property type="match status" value="1"/>
</dbReference>
<evidence type="ECO:0000256" key="2">
    <source>
        <dbReference type="SAM" id="MobiDB-lite"/>
    </source>
</evidence>
<dbReference type="PANTHER" id="PTHR34482">
    <property type="entry name" value="DNA DAMAGE-INDUCIBLE PROTEIN 1-LIKE"/>
    <property type="match status" value="1"/>
</dbReference>
<dbReference type="PANTHER" id="PTHR34482:SF49">
    <property type="entry name" value="RETROTRANSPOSON GAG DOMAIN-CONTAINING PROTEIN"/>
    <property type="match status" value="1"/>
</dbReference>
<dbReference type="InterPro" id="IPR036875">
    <property type="entry name" value="Znf_CCHC_sf"/>
</dbReference>
<evidence type="ECO:0000313" key="5">
    <source>
        <dbReference type="RefSeq" id="XP_020082562.1"/>
    </source>
</evidence>
<organism evidence="4 5">
    <name type="scientific">Ananas comosus</name>
    <name type="common">Pineapple</name>
    <name type="synonym">Ananas ananas</name>
    <dbReference type="NCBI Taxonomy" id="4615"/>
    <lineage>
        <taxon>Eukaryota</taxon>
        <taxon>Viridiplantae</taxon>
        <taxon>Streptophyta</taxon>
        <taxon>Embryophyta</taxon>
        <taxon>Tracheophyta</taxon>
        <taxon>Spermatophyta</taxon>
        <taxon>Magnoliopsida</taxon>
        <taxon>Liliopsida</taxon>
        <taxon>Poales</taxon>
        <taxon>Bromeliaceae</taxon>
        <taxon>Bromelioideae</taxon>
        <taxon>Ananas</taxon>
    </lineage>
</organism>
<dbReference type="OrthoDB" id="786614at2759"/>
<evidence type="ECO:0000256" key="1">
    <source>
        <dbReference type="PROSITE-ProRule" id="PRU00047"/>
    </source>
</evidence>
<evidence type="ECO:0000313" key="4">
    <source>
        <dbReference type="Proteomes" id="UP000515123"/>
    </source>
</evidence>
<dbReference type="Pfam" id="PF03732">
    <property type="entry name" value="Retrotrans_gag"/>
    <property type="match status" value="1"/>
</dbReference>